<evidence type="ECO:0000256" key="1">
    <source>
        <dbReference type="SAM" id="MobiDB-lite"/>
    </source>
</evidence>
<feature type="non-terminal residue" evidence="2">
    <location>
        <position position="1"/>
    </location>
</feature>
<proteinExistence type="predicted"/>
<evidence type="ECO:0000313" key="3">
    <source>
        <dbReference type="Proteomes" id="UP000663853"/>
    </source>
</evidence>
<accession>A0A8H3CNK1</accession>
<feature type="region of interest" description="Disordered" evidence="1">
    <location>
        <begin position="1"/>
        <end position="80"/>
    </location>
</feature>
<dbReference type="AlphaFoldDB" id="A0A8H3CNK1"/>
<sequence>SSINFGSTEATPLATTPAQPPAAAPLIPYQDPESESRDQNDLVSFPHSPQISQLALSEPSASGDRRPVGSPHPHQYPPHSISLPRFGLAGYHYLPSDHYPYTERQKNKRVVMERIAREEGINLWDDDEFPALSS</sequence>
<evidence type="ECO:0000313" key="2">
    <source>
        <dbReference type="EMBL" id="CAE6493113.1"/>
    </source>
</evidence>
<dbReference type="EMBL" id="CAJMXA010003290">
    <property type="protein sequence ID" value="CAE6493113.1"/>
    <property type="molecule type" value="Genomic_DNA"/>
</dbReference>
<comment type="caution">
    <text evidence="2">The sequence shown here is derived from an EMBL/GenBank/DDBJ whole genome shotgun (WGS) entry which is preliminary data.</text>
</comment>
<name>A0A8H3CNK1_9AGAM</name>
<dbReference type="Proteomes" id="UP000663853">
    <property type="component" value="Unassembled WGS sequence"/>
</dbReference>
<protein>
    <submittedName>
        <fullName evidence="2">Uncharacterized protein</fullName>
    </submittedName>
</protein>
<organism evidence="2 3">
    <name type="scientific">Rhizoctonia solani</name>
    <dbReference type="NCBI Taxonomy" id="456999"/>
    <lineage>
        <taxon>Eukaryota</taxon>
        <taxon>Fungi</taxon>
        <taxon>Dikarya</taxon>
        <taxon>Basidiomycota</taxon>
        <taxon>Agaricomycotina</taxon>
        <taxon>Agaricomycetes</taxon>
        <taxon>Cantharellales</taxon>
        <taxon>Ceratobasidiaceae</taxon>
        <taxon>Rhizoctonia</taxon>
    </lineage>
</organism>
<reference evidence="2" key="1">
    <citation type="submission" date="2021-01" db="EMBL/GenBank/DDBJ databases">
        <authorList>
            <person name="Kaushik A."/>
        </authorList>
    </citation>
    <scope>NUCLEOTIDE SEQUENCE</scope>
    <source>
        <strain evidence="2">AG6-10EEA</strain>
    </source>
</reference>
<gene>
    <name evidence="2" type="ORF">RDB_LOCUS103616</name>
</gene>